<sequence>MLTSSTATLSIKLTVLSATSSTTYNDMFTVLVTTYQWATIQLYPIIVVVSMPSFHFLPVPRFLRMSSRFKTANSLHKSISSLQVSHPLPAVPPKSAFQSPPTSFFSPLRPLPPPLLQLAGSGEVKCSKIKEAQKNKEHEILFVYDKDIDDNMKVNTKRGAVEWVKFGGGKLISGRVRKIFG</sequence>
<proteinExistence type="predicted"/>
<dbReference type="Proteomes" id="UP000887226">
    <property type="component" value="Unassembled WGS sequence"/>
</dbReference>
<keyword evidence="1" id="KW-0812">Transmembrane</keyword>
<keyword evidence="1" id="KW-0472">Membrane</keyword>
<evidence type="ECO:0000313" key="2">
    <source>
        <dbReference type="EMBL" id="KAG9243310.1"/>
    </source>
</evidence>
<dbReference type="AlphaFoldDB" id="A0A9P7Z0U8"/>
<gene>
    <name evidence="2" type="ORF">BJ878DRAFT_511434</name>
</gene>
<comment type="caution">
    <text evidence="2">The sequence shown here is derived from an EMBL/GenBank/DDBJ whole genome shotgun (WGS) entry which is preliminary data.</text>
</comment>
<reference evidence="2" key="1">
    <citation type="journal article" date="2021" name="IMA Fungus">
        <title>Genomic characterization of three marine fungi, including Emericellopsis atlantica sp. nov. with signatures of a generalist lifestyle and marine biomass degradation.</title>
        <authorList>
            <person name="Hagestad O.C."/>
            <person name="Hou L."/>
            <person name="Andersen J.H."/>
            <person name="Hansen E.H."/>
            <person name="Altermark B."/>
            <person name="Li C."/>
            <person name="Kuhnert E."/>
            <person name="Cox R.J."/>
            <person name="Crous P.W."/>
            <person name="Spatafora J.W."/>
            <person name="Lail K."/>
            <person name="Amirebrahimi M."/>
            <person name="Lipzen A."/>
            <person name="Pangilinan J."/>
            <person name="Andreopoulos W."/>
            <person name="Hayes R.D."/>
            <person name="Ng V."/>
            <person name="Grigoriev I.V."/>
            <person name="Jackson S.A."/>
            <person name="Sutton T.D.S."/>
            <person name="Dobson A.D.W."/>
            <person name="Rama T."/>
        </authorList>
    </citation>
    <scope>NUCLEOTIDE SEQUENCE</scope>
    <source>
        <strain evidence="2">TRa3180A</strain>
    </source>
</reference>
<accession>A0A9P7Z0U8</accession>
<evidence type="ECO:0000313" key="3">
    <source>
        <dbReference type="Proteomes" id="UP000887226"/>
    </source>
</evidence>
<feature type="transmembrane region" description="Helical" evidence="1">
    <location>
        <begin position="42"/>
        <end position="63"/>
    </location>
</feature>
<keyword evidence="1" id="KW-1133">Transmembrane helix</keyword>
<organism evidence="2 3">
    <name type="scientific">Calycina marina</name>
    <dbReference type="NCBI Taxonomy" id="1763456"/>
    <lineage>
        <taxon>Eukaryota</taxon>
        <taxon>Fungi</taxon>
        <taxon>Dikarya</taxon>
        <taxon>Ascomycota</taxon>
        <taxon>Pezizomycotina</taxon>
        <taxon>Leotiomycetes</taxon>
        <taxon>Helotiales</taxon>
        <taxon>Pezizellaceae</taxon>
        <taxon>Calycina</taxon>
    </lineage>
</organism>
<name>A0A9P7Z0U8_9HELO</name>
<protein>
    <submittedName>
        <fullName evidence="2">Uncharacterized protein</fullName>
    </submittedName>
</protein>
<keyword evidence="3" id="KW-1185">Reference proteome</keyword>
<dbReference type="EMBL" id="MU253988">
    <property type="protein sequence ID" value="KAG9243310.1"/>
    <property type="molecule type" value="Genomic_DNA"/>
</dbReference>
<evidence type="ECO:0000256" key="1">
    <source>
        <dbReference type="SAM" id="Phobius"/>
    </source>
</evidence>